<feature type="compositionally biased region" description="Polar residues" evidence="2">
    <location>
        <begin position="8"/>
        <end position="33"/>
    </location>
</feature>
<keyword evidence="3" id="KW-0812">Transmembrane</keyword>
<evidence type="ECO:0000313" key="5">
    <source>
        <dbReference type="Proteomes" id="UP000799324"/>
    </source>
</evidence>
<feature type="region of interest" description="Disordered" evidence="2">
    <location>
        <begin position="1"/>
        <end position="117"/>
    </location>
</feature>
<feature type="coiled-coil region" evidence="1">
    <location>
        <begin position="204"/>
        <end position="238"/>
    </location>
</feature>
<evidence type="ECO:0000313" key="4">
    <source>
        <dbReference type="EMBL" id="KAF2662727.1"/>
    </source>
</evidence>
<dbReference type="AlphaFoldDB" id="A0A6A6TU75"/>
<keyword evidence="3" id="KW-1133">Transmembrane helix</keyword>
<dbReference type="Proteomes" id="UP000799324">
    <property type="component" value="Unassembled WGS sequence"/>
</dbReference>
<feature type="compositionally biased region" description="Basic residues" evidence="2">
    <location>
        <begin position="35"/>
        <end position="53"/>
    </location>
</feature>
<gene>
    <name evidence="4" type="ORF">K491DRAFT_685898</name>
</gene>
<evidence type="ECO:0000256" key="3">
    <source>
        <dbReference type="SAM" id="Phobius"/>
    </source>
</evidence>
<keyword evidence="3" id="KW-0472">Membrane</keyword>
<name>A0A6A6TU75_9PLEO</name>
<keyword evidence="5" id="KW-1185">Reference proteome</keyword>
<proteinExistence type="predicted"/>
<dbReference type="OrthoDB" id="5419542at2759"/>
<feature type="compositionally biased region" description="Basic and acidic residues" evidence="2">
    <location>
        <begin position="80"/>
        <end position="102"/>
    </location>
</feature>
<accession>A0A6A6TU75</accession>
<protein>
    <submittedName>
        <fullName evidence="4">Uncharacterized protein</fullName>
    </submittedName>
</protein>
<sequence>MEPHDWQLQPQPFRQNIFQPTSPSRVSTEPQSASKKSHLHGLHHHHHKHHRARNAKDAVQSAVQLHPPTSFGDLLKQASRSKETSPSHSRRESVVKGNKDEEVNAAPPKPVRPVEVERERARVKLRENELRSSLQSLSDRSLKTSRRLDDTYYSILEKVSVLRQTIGSLQELSGLTKELHENFQTDTTELVEEIQGQFEGFNDFQSQEEQVRELEDRVKAGKEKADALTARLATARERVAARARADAEWEATTSRRLRMLWAVLGTVTALVFIAILFQQLKPVAVDRDADNIPQFALRDVLADAPIPEAAKEAIATPLIRTTPAIQQVMSIPSDTPESIEDDKLRIFDEL</sequence>
<evidence type="ECO:0000256" key="1">
    <source>
        <dbReference type="SAM" id="Coils"/>
    </source>
</evidence>
<organism evidence="4 5">
    <name type="scientific">Lophiostoma macrostomum CBS 122681</name>
    <dbReference type="NCBI Taxonomy" id="1314788"/>
    <lineage>
        <taxon>Eukaryota</taxon>
        <taxon>Fungi</taxon>
        <taxon>Dikarya</taxon>
        <taxon>Ascomycota</taxon>
        <taxon>Pezizomycotina</taxon>
        <taxon>Dothideomycetes</taxon>
        <taxon>Pleosporomycetidae</taxon>
        <taxon>Pleosporales</taxon>
        <taxon>Lophiostomataceae</taxon>
        <taxon>Lophiostoma</taxon>
    </lineage>
</organism>
<reference evidence="4" key="1">
    <citation type="journal article" date="2020" name="Stud. Mycol.">
        <title>101 Dothideomycetes genomes: a test case for predicting lifestyles and emergence of pathogens.</title>
        <authorList>
            <person name="Haridas S."/>
            <person name="Albert R."/>
            <person name="Binder M."/>
            <person name="Bloem J."/>
            <person name="Labutti K."/>
            <person name="Salamov A."/>
            <person name="Andreopoulos B."/>
            <person name="Baker S."/>
            <person name="Barry K."/>
            <person name="Bills G."/>
            <person name="Bluhm B."/>
            <person name="Cannon C."/>
            <person name="Castanera R."/>
            <person name="Culley D."/>
            <person name="Daum C."/>
            <person name="Ezra D."/>
            <person name="Gonzalez J."/>
            <person name="Henrissat B."/>
            <person name="Kuo A."/>
            <person name="Liang C."/>
            <person name="Lipzen A."/>
            <person name="Lutzoni F."/>
            <person name="Magnuson J."/>
            <person name="Mondo S."/>
            <person name="Nolan M."/>
            <person name="Ohm R."/>
            <person name="Pangilinan J."/>
            <person name="Park H.-J."/>
            <person name="Ramirez L."/>
            <person name="Alfaro M."/>
            <person name="Sun H."/>
            <person name="Tritt A."/>
            <person name="Yoshinaga Y."/>
            <person name="Zwiers L.-H."/>
            <person name="Turgeon B."/>
            <person name="Goodwin S."/>
            <person name="Spatafora J."/>
            <person name="Crous P."/>
            <person name="Grigoriev I."/>
        </authorList>
    </citation>
    <scope>NUCLEOTIDE SEQUENCE</scope>
    <source>
        <strain evidence="4">CBS 122681</strain>
    </source>
</reference>
<dbReference type="EMBL" id="MU004288">
    <property type="protein sequence ID" value="KAF2662727.1"/>
    <property type="molecule type" value="Genomic_DNA"/>
</dbReference>
<feature type="transmembrane region" description="Helical" evidence="3">
    <location>
        <begin position="259"/>
        <end position="277"/>
    </location>
</feature>
<keyword evidence="1" id="KW-0175">Coiled coil</keyword>
<evidence type="ECO:0000256" key="2">
    <source>
        <dbReference type="SAM" id="MobiDB-lite"/>
    </source>
</evidence>